<feature type="domain" description="Amidohydrolase 3" evidence="1">
    <location>
        <begin position="46"/>
        <end position="562"/>
    </location>
</feature>
<gene>
    <name evidence="2" type="ORF">YM304_01640</name>
</gene>
<dbReference type="Gene3D" id="3.20.20.140">
    <property type="entry name" value="Metal-dependent hydrolases"/>
    <property type="match status" value="1"/>
</dbReference>
<dbReference type="SUPFAM" id="SSF51338">
    <property type="entry name" value="Composite domain of metallo-dependent hydrolases"/>
    <property type="match status" value="1"/>
</dbReference>
<evidence type="ECO:0000259" key="1">
    <source>
        <dbReference type="Pfam" id="PF07969"/>
    </source>
</evidence>
<dbReference type="KEGG" id="aym:YM304_01640"/>
<dbReference type="OrthoDB" id="9766983at2"/>
<organism evidence="2 3">
    <name type="scientific">Ilumatobacter coccineus (strain NBRC 103263 / KCTC 29153 / YM16-304)</name>
    <dbReference type="NCBI Taxonomy" id="1313172"/>
    <lineage>
        <taxon>Bacteria</taxon>
        <taxon>Bacillati</taxon>
        <taxon>Actinomycetota</taxon>
        <taxon>Acidimicrobiia</taxon>
        <taxon>Acidimicrobiales</taxon>
        <taxon>Ilumatobacteraceae</taxon>
        <taxon>Ilumatobacter</taxon>
    </lineage>
</organism>
<dbReference type="InterPro" id="IPR050378">
    <property type="entry name" value="Metallo-dep_Hydrolases_sf"/>
</dbReference>
<reference evidence="2 3" key="1">
    <citation type="journal article" date="2013" name="Int. J. Syst. Evol. Microbiol.">
        <title>Ilumatobacter nonamiense sp. nov. and Ilumatobacter coccineum sp. nov., isolated from seashore sand.</title>
        <authorList>
            <person name="Matsumoto A."/>
            <person name="Kasai H."/>
            <person name="Matsuo Y."/>
            <person name="Shizuri Y."/>
            <person name="Ichikawa N."/>
            <person name="Fujita N."/>
            <person name="Omura S."/>
            <person name="Takahashi Y."/>
        </authorList>
    </citation>
    <scope>NUCLEOTIDE SEQUENCE [LARGE SCALE GENOMIC DNA]</scope>
    <source>
        <strain evidence="3">NBRC 103263 / KCTC 29153 / YM16-304</strain>
    </source>
</reference>
<dbReference type="CDD" id="cd01297">
    <property type="entry name" value="D-aminoacylase"/>
    <property type="match status" value="1"/>
</dbReference>
<accession>A0A6C7E796</accession>
<dbReference type="InterPro" id="IPR011059">
    <property type="entry name" value="Metal-dep_hydrolase_composite"/>
</dbReference>
<dbReference type="AlphaFoldDB" id="A0A6C7E796"/>
<dbReference type="EMBL" id="AP012057">
    <property type="protein sequence ID" value="BAN00478.1"/>
    <property type="molecule type" value="Genomic_DNA"/>
</dbReference>
<name>A0A6C7E796_ILUCY</name>
<protein>
    <submittedName>
        <fullName evidence="2">Putative hydrolase</fullName>
    </submittedName>
</protein>
<dbReference type="PANTHER" id="PTHR11647">
    <property type="entry name" value="HYDRANTOINASE/DIHYDROPYRIMIDINASE FAMILY MEMBER"/>
    <property type="match status" value="1"/>
</dbReference>
<evidence type="ECO:0000313" key="2">
    <source>
        <dbReference type="EMBL" id="BAN00478.1"/>
    </source>
</evidence>
<dbReference type="Proteomes" id="UP000011863">
    <property type="component" value="Chromosome"/>
</dbReference>
<evidence type="ECO:0000313" key="3">
    <source>
        <dbReference type="Proteomes" id="UP000011863"/>
    </source>
</evidence>
<dbReference type="PANTHER" id="PTHR11647:SF1">
    <property type="entry name" value="COLLAPSIN RESPONSE MEDIATOR PROTEIN"/>
    <property type="match status" value="1"/>
</dbReference>
<proteinExistence type="predicted"/>
<dbReference type="InterPro" id="IPR013108">
    <property type="entry name" value="Amidohydro_3"/>
</dbReference>
<dbReference type="SUPFAM" id="SSF51556">
    <property type="entry name" value="Metallo-dependent hydrolases"/>
    <property type="match status" value="1"/>
</dbReference>
<dbReference type="Pfam" id="PF07969">
    <property type="entry name" value="Amidohydro_3"/>
    <property type="match status" value="1"/>
</dbReference>
<dbReference type="GO" id="GO:0016812">
    <property type="term" value="F:hydrolase activity, acting on carbon-nitrogen (but not peptide) bonds, in cyclic amides"/>
    <property type="evidence" value="ECO:0007669"/>
    <property type="project" value="TreeGrafter"/>
</dbReference>
<keyword evidence="2" id="KW-0378">Hydrolase</keyword>
<dbReference type="RefSeq" id="WP_015439726.1">
    <property type="nucleotide sequence ID" value="NC_020520.1"/>
</dbReference>
<dbReference type="InterPro" id="IPR032466">
    <property type="entry name" value="Metal_Hydrolase"/>
</dbReference>
<dbReference type="GO" id="GO:0005829">
    <property type="term" value="C:cytosol"/>
    <property type="evidence" value="ECO:0007669"/>
    <property type="project" value="TreeGrafter"/>
</dbReference>
<dbReference type="Gene3D" id="2.30.40.10">
    <property type="entry name" value="Urease, subunit C, domain 1"/>
    <property type="match status" value="2"/>
</dbReference>
<keyword evidence="3" id="KW-1185">Reference proteome</keyword>
<sequence>MHDLVIRNGRLVDGTGAAPADGMSVAVDGNVITAVAPDAEVGPGTREIDAQGKIITPGFVDIHTHYDGQATWDSELEPSTPHGVTTVVMGNCGVGFAPAKPDEHDFLIELMEGVEDIPGAALSEGISWNWESFPEYLDELERGEYAADIAAMIAHGPLRAYVMGKRGADNEPATSDDIAEMAQLVNEAVEAGAMGFSTSRTIGHRAMNGEPVPGTFAAEDELFTIGRAMARAGKGVFEVAPAGLGGEDLVAPKKEIDWICRLADDIGRPVTWLMLQNMVEPDEWKELMERSQEAQDAGHQVIPQVAGRPFGILIGLSTKHRFKDMPSFAPLRDLSFAEQAEAMGDPELKARLIAESTQVMESIKDSQPMAYQVVSSYERQYLLGDPVDYEPTPDRSIAALAEQHGVEPIEELYERLRDREGRALMMMPFLGYAHGNGDALHEMLTHPAAVLGLADGGAHANFICDASTPTWMLTHWVRDRERGPRLPLEHVIKKMTADTAALFGFTDRGVVEVGKRADLNVIDFDNLQLREPHLVADLPAGGTRLLQAAEGYTATIVGGQVTRENDAFTGARPGRLVRS</sequence>